<evidence type="ECO:0000313" key="3">
    <source>
        <dbReference type="Proteomes" id="UP000244811"/>
    </source>
</evidence>
<reference evidence="2" key="1">
    <citation type="submission" date="2022-07" db="EMBL/GenBank/DDBJ databases">
        <title>Evaluation of T. orientalis genome assembly methods using nanopore sequencing and analysis of variation between genomes.</title>
        <authorList>
            <person name="Yam J."/>
            <person name="Micallef M.L."/>
            <person name="Liu M."/>
            <person name="Djordjevic S.P."/>
            <person name="Bogema D.R."/>
            <person name="Jenkins C."/>
        </authorList>
    </citation>
    <scope>NUCLEOTIDE SEQUENCE</scope>
    <source>
        <strain evidence="2">Goon Nure</strain>
    </source>
</reference>
<dbReference type="AlphaFoldDB" id="A0A976SJX9"/>
<keyword evidence="1" id="KW-0812">Transmembrane</keyword>
<keyword evidence="1" id="KW-1133">Transmembrane helix</keyword>
<organism evidence="2 3">
    <name type="scientific">Theileria orientalis</name>
    <dbReference type="NCBI Taxonomy" id="68886"/>
    <lineage>
        <taxon>Eukaryota</taxon>
        <taxon>Sar</taxon>
        <taxon>Alveolata</taxon>
        <taxon>Apicomplexa</taxon>
        <taxon>Aconoidasida</taxon>
        <taxon>Piroplasmida</taxon>
        <taxon>Theileriidae</taxon>
        <taxon>Theileria</taxon>
    </lineage>
</organism>
<keyword evidence="1" id="KW-0472">Membrane</keyword>
<protein>
    <submittedName>
        <fullName evidence="2">Uncharacterized protein</fullName>
    </submittedName>
</protein>
<dbReference type="Proteomes" id="UP000244811">
    <property type="component" value="Chromosome 4"/>
</dbReference>
<sequence>MYNRFLYGRFFPLKILILEGRPIFFLDRVPIYQHLRRFSCLNDQKPTDFYPKLDLLNEHHRKKDEDTDELTLRTSNNNLHRYSIDRNSDSFFVDPTRLTRGESFYQKLSSGLSVLSVIFLLCFPLSLFILISNNLKDLSSQPTTKRDHGHNPKLPVLTNSKSLLNLLDSKIPVLIFYYKRGQHLKNPLLLSLNRALLSEISGILSNNLKVVFVDIDSFREPINPSLKTELSKSGGFLYHLLVPSGNDPMISTLPPLVTVELFVDQIQEVLGRFKFNLAFKSNKAPKNGIPFLSKLGSISGNLGSKGATPEFSLTKSIDELDKKLALLRSCLFHLELNNKKLDSLVKEDSIDSMLDHCKRIQ</sequence>
<feature type="transmembrane region" description="Helical" evidence="1">
    <location>
        <begin position="112"/>
        <end position="131"/>
    </location>
</feature>
<evidence type="ECO:0000256" key="1">
    <source>
        <dbReference type="SAM" id="Phobius"/>
    </source>
</evidence>
<name>A0A976SJX9_THEOR</name>
<accession>A0A976SJX9</accession>
<evidence type="ECO:0000313" key="2">
    <source>
        <dbReference type="EMBL" id="UVC50228.1"/>
    </source>
</evidence>
<dbReference type="EMBL" id="CP056072">
    <property type="protein sequence ID" value="UVC50228.1"/>
    <property type="molecule type" value="Genomic_DNA"/>
</dbReference>
<gene>
    <name evidence="2" type="ORF">MACK_004103</name>
</gene>
<proteinExistence type="predicted"/>